<sequence length="207" mass="23239">MKKCIIGIAIIATILSGCSVAELIDSPRQGMSPTENIEFRNPFEEKLKGTNETEQKTDNFNYTYWPTEPNLALSPGEVSRVIDGDTIVISDGTRIRFTGIDTPEINSNSTLAPEPLAEEAKQFVEGIIQNQTIFLEIDPEHPYDPYERTLAYIWIDDKDNQELSMLNAMLVEAGLANALTIEPNTTYSHIFEELEKNAISKKLGIWK</sequence>
<feature type="domain" description="TNase-like" evidence="5">
    <location>
        <begin position="72"/>
        <end position="207"/>
    </location>
</feature>
<reference evidence="6" key="1">
    <citation type="submission" date="2022-05" db="EMBL/GenBank/DDBJ databases">
        <title>Comparative Genomics of Spacecraft Associated Microbes.</title>
        <authorList>
            <person name="Tran M.T."/>
            <person name="Wright A."/>
            <person name="Seuylemezian A."/>
            <person name="Eisen J."/>
            <person name="Coil D."/>
        </authorList>
    </citation>
    <scope>NUCLEOTIDE SEQUENCE</scope>
    <source>
        <strain evidence="6">214.1.1</strain>
    </source>
</reference>
<evidence type="ECO:0000256" key="4">
    <source>
        <dbReference type="SAM" id="SignalP"/>
    </source>
</evidence>
<dbReference type="SUPFAM" id="SSF50199">
    <property type="entry name" value="Staphylococcal nuclease"/>
    <property type="match status" value="1"/>
</dbReference>
<feature type="signal peptide" evidence="4">
    <location>
        <begin position="1"/>
        <end position="21"/>
    </location>
</feature>
<name>A0A9X2DSD8_9BACI</name>
<keyword evidence="4" id="KW-0732">Signal</keyword>
<dbReference type="Proteomes" id="UP001139179">
    <property type="component" value="Unassembled WGS sequence"/>
</dbReference>
<dbReference type="GO" id="GO:0016787">
    <property type="term" value="F:hydrolase activity"/>
    <property type="evidence" value="ECO:0007669"/>
    <property type="project" value="UniProtKB-KW"/>
</dbReference>
<organism evidence="6 7">
    <name type="scientific">Halalkalibacter oceani</name>
    <dbReference type="NCBI Taxonomy" id="1653776"/>
    <lineage>
        <taxon>Bacteria</taxon>
        <taxon>Bacillati</taxon>
        <taxon>Bacillota</taxon>
        <taxon>Bacilli</taxon>
        <taxon>Bacillales</taxon>
        <taxon>Bacillaceae</taxon>
        <taxon>Halalkalibacter</taxon>
    </lineage>
</organism>
<dbReference type="RefSeq" id="WP_251224748.1">
    <property type="nucleotide sequence ID" value="NZ_JAMBOL010000027.1"/>
</dbReference>
<keyword evidence="7" id="KW-1185">Reference proteome</keyword>
<evidence type="ECO:0000259" key="5">
    <source>
        <dbReference type="PROSITE" id="PS50830"/>
    </source>
</evidence>
<dbReference type="Gene3D" id="2.40.50.90">
    <property type="match status" value="1"/>
</dbReference>
<dbReference type="PROSITE" id="PS51257">
    <property type="entry name" value="PROKAR_LIPOPROTEIN"/>
    <property type="match status" value="1"/>
</dbReference>
<protein>
    <submittedName>
        <fullName evidence="6">Thermonuclease family protein</fullName>
    </submittedName>
</protein>
<dbReference type="PANTHER" id="PTHR12302">
    <property type="entry name" value="EBNA2 BINDING PROTEIN P100"/>
    <property type="match status" value="1"/>
</dbReference>
<dbReference type="GO" id="GO:0004519">
    <property type="term" value="F:endonuclease activity"/>
    <property type="evidence" value="ECO:0007669"/>
    <property type="project" value="UniProtKB-KW"/>
</dbReference>
<comment type="caution">
    <text evidence="6">The sequence shown here is derived from an EMBL/GenBank/DDBJ whole genome shotgun (WGS) entry which is preliminary data.</text>
</comment>
<dbReference type="EMBL" id="JAMBOL010000027">
    <property type="protein sequence ID" value="MCM3716069.1"/>
    <property type="molecule type" value="Genomic_DNA"/>
</dbReference>
<keyword evidence="2" id="KW-0255">Endonuclease</keyword>
<dbReference type="PANTHER" id="PTHR12302:SF3">
    <property type="entry name" value="SERINE_THREONINE-PROTEIN KINASE 31"/>
    <property type="match status" value="1"/>
</dbReference>
<dbReference type="SMART" id="SM00318">
    <property type="entry name" value="SNc"/>
    <property type="match status" value="1"/>
</dbReference>
<accession>A0A9X2DSD8</accession>
<evidence type="ECO:0000313" key="6">
    <source>
        <dbReference type="EMBL" id="MCM3716069.1"/>
    </source>
</evidence>
<keyword evidence="3" id="KW-0378">Hydrolase</keyword>
<proteinExistence type="predicted"/>
<evidence type="ECO:0000256" key="1">
    <source>
        <dbReference type="ARBA" id="ARBA00022722"/>
    </source>
</evidence>
<dbReference type="InterPro" id="IPR035437">
    <property type="entry name" value="SNase_OB-fold_sf"/>
</dbReference>
<dbReference type="AlphaFoldDB" id="A0A9X2DSD8"/>
<feature type="chain" id="PRO_5040801951" evidence="4">
    <location>
        <begin position="22"/>
        <end position="207"/>
    </location>
</feature>
<keyword evidence="1" id="KW-0540">Nuclease</keyword>
<evidence type="ECO:0000313" key="7">
    <source>
        <dbReference type="Proteomes" id="UP001139179"/>
    </source>
</evidence>
<evidence type="ECO:0000256" key="2">
    <source>
        <dbReference type="ARBA" id="ARBA00022759"/>
    </source>
</evidence>
<gene>
    <name evidence="6" type="ORF">M3202_18615</name>
</gene>
<evidence type="ECO:0000256" key="3">
    <source>
        <dbReference type="ARBA" id="ARBA00022801"/>
    </source>
</evidence>
<dbReference type="PROSITE" id="PS50830">
    <property type="entry name" value="TNASE_3"/>
    <property type="match status" value="1"/>
</dbReference>
<dbReference type="InterPro" id="IPR016071">
    <property type="entry name" value="Staphylococal_nuclease_OB-fold"/>
</dbReference>
<dbReference type="Pfam" id="PF00565">
    <property type="entry name" value="SNase"/>
    <property type="match status" value="1"/>
</dbReference>